<dbReference type="AlphaFoldDB" id="L1LEJ5"/>
<gene>
    <name evidence="2" type="ORF">BEWA_037110</name>
</gene>
<dbReference type="EMBL" id="ACOU01000002">
    <property type="protein sequence ID" value="EKX73675.1"/>
    <property type="molecule type" value="Genomic_DNA"/>
</dbReference>
<keyword evidence="1" id="KW-0732">Signal</keyword>
<feature type="signal peptide" evidence="1">
    <location>
        <begin position="1"/>
        <end position="21"/>
    </location>
</feature>
<evidence type="ECO:0000313" key="2">
    <source>
        <dbReference type="EMBL" id="EKX73675.1"/>
    </source>
</evidence>
<dbReference type="Proteomes" id="UP000031512">
    <property type="component" value="Unassembled WGS sequence"/>
</dbReference>
<organism evidence="2 3">
    <name type="scientific">Theileria equi strain WA</name>
    <dbReference type="NCBI Taxonomy" id="1537102"/>
    <lineage>
        <taxon>Eukaryota</taxon>
        <taxon>Sar</taxon>
        <taxon>Alveolata</taxon>
        <taxon>Apicomplexa</taxon>
        <taxon>Aconoidasida</taxon>
        <taxon>Piroplasmida</taxon>
        <taxon>Theileriidae</taxon>
        <taxon>Theileria</taxon>
    </lineage>
</organism>
<feature type="chain" id="PRO_5003952645" evidence="1">
    <location>
        <begin position="22"/>
        <end position="406"/>
    </location>
</feature>
<keyword evidence="3" id="KW-1185">Reference proteome</keyword>
<dbReference type="RefSeq" id="XP_004833127.1">
    <property type="nucleotide sequence ID" value="XM_004833070.1"/>
</dbReference>
<evidence type="ECO:0000313" key="3">
    <source>
        <dbReference type="Proteomes" id="UP000031512"/>
    </source>
</evidence>
<dbReference type="KEGG" id="beq:BEWA_037110"/>
<sequence>MTCCRCITLLLAVSLHPGVFGAEKSPIRLDIGRQTNYRSTGQEIDVKSHKDGEETFYTHTLSKPAHLSDIMVDGHYIHADLFPFKDELILSSLVYWRYDKPDMLTLNLERSQVFLWNNGNGRLVPQASTFGEEVDNEVTIDISSSTSYTKNGKSVKVKQLSSTLHPNYAVYCHTADVFVVKEIVFEGKIQRGLHIGCKVFSVQVYKWADKPLLVEFELFNSRVKAFARIGEQWVPFNIPDISSPKRKWYMRGFLEYISCRNKHGVSLDIGKMSNGSYRDRKCGFRNLPKYDSEPISLKVYTGRDLAGYKKITHTPAVVPFDLQRVAIALPNGSHEIVFMNVPNKPVKQFSVFCNGNKPLYIEVHADKYYYYSYSGGNAWALSGFSMQPASSSAVVSVLNFLKRKRT</sequence>
<reference evidence="2 3" key="1">
    <citation type="journal article" date="2012" name="BMC Genomics">
        <title>Comparative genomic analysis and phylogenetic position of Theileria equi.</title>
        <authorList>
            <person name="Kappmeyer L.S."/>
            <person name="Thiagarajan M."/>
            <person name="Herndon D.R."/>
            <person name="Ramsay J.D."/>
            <person name="Caler E."/>
            <person name="Djikeng A."/>
            <person name="Gillespie J.J."/>
            <person name="Lau A.O."/>
            <person name="Roalson E.H."/>
            <person name="Silva J.C."/>
            <person name="Silva M.G."/>
            <person name="Suarez C.E."/>
            <person name="Ueti M.W."/>
            <person name="Nene V.M."/>
            <person name="Mealey R.H."/>
            <person name="Knowles D.P."/>
            <person name="Brayton K.A."/>
        </authorList>
    </citation>
    <scope>NUCLEOTIDE SEQUENCE [LARGE SCALE GENOMIC DNA]</scope>
    <source>
        <strain evidence="2 3">WA</strain>
    </source>
</reference>
<dbReference type="VEuPathDB" id="PiroplasmaDB:BEWA_037110"/>
<dbReference type="GeneID" id="15806598"/>
<name>L1LEJ5_THEEQ</name>
<proteinExistence type="predicted"/>
<accession>L1LEJ5</accession>
<comment type="caution">
    <text evidence="2">The sequence shown here is derived from an EMBL/GenBank/DDBJ whole genome shotgun (WGS) entry which is preliminary data.</text>
</comment>
<protein>
    <submittedName>
        <fullName evidence="2">Signal peptide containing protein</fullName>
    </submittedName>
</protein>
<dbReference type="eggNOG" id="ENOG502QWWF">
    <property type="taxonomic scope" value="Eukaryota"/>
</dbReference>
<evidence type="ECO:0000256" key="1">
    <source>
        <dbReference type="SAM" id="SignalP"/>
    </source>
</evidence>